<feature type="transmembrane region" description="Helical" evidence="5">
    <location>
        <begin position="236"/>
        <end position="255"/>
    </location>
</feature>
<feature type="transmembrane region" description="Helical" evidence="5">
    <location>
        <begin position="20"/>
        <end position="46"/>
    </location>
</feature>
<gene>
    <name evidence="6" type="ORF">FHS16_005205</name>
</gene>
<reference evidence="6 7" key="1">
    <citation type="submission" date="2020-08" db="EMBL/GenBank/DDBJ databases">
        <title>Genomic Encyclopedia of Type Strains, Phase III (KMG-III): the genomes of soil and plant-associated and newly described type strains.</title>
        <authorList>
            <person name="Whitman W."/>
        </authorList>
    </citation>
    <scope>NUCLEOTIDE SEQUENCE [LARGE SCALE GENOMIC DNA]</scope>
    <source>
        <strain evidence="6 7">CECT 8234</strain>
    </source>
</reference>
<comment type="subcellular location">
    <subcellularLocation>
        <location evidence="1">Membrane</location>
        <topology evidence="1">Multi-pass membrane protein</topology>
    </subcellularLocation>
</comment>
<keyword evidence="2 5" id="KW-0812">Transmembrane</keyword>
<protein>
    <submittedName>
        <fullName evidence="6">Putative membrane protein YphA (DoxX/SURF4 family)</fullName>
    </submittedName>
</protein>
<dbReference type="InterPro" id="IPR032808">
    <property type="entry name" value="DoxX"/>
</dbReference>
<evidence type="ECO:0000256" key="2">
    <source>
        <dbReference type="ARBA" id="ARBA00022692"/>
    </source>
</evidence>
<dbReference type="RefSeq" id="WP_183569478.1">
    <property type="nucleotide sequence ID" value="NZ_CBCSLB010000020.1"/>
</dbReference>
<evidence type="ECO:0000256" key="5">
    <source>
        <dbReference type="SAM" id="Phobius"/>
    </source>
</evidence>
<feature type="transmembrane region" description="Helical" evidence="5">
    <location>
        <begin position="105"/>
        <end position="133"/>
    </location>
</feature>
<organism evidence="6 7">
    <name type="scientific">Paenibacillus endophyticus</name>
    <dbReference type="NCBI Taxonomy" id="1294268"/>
    <lineage>
        <taxon>Bacteria</taxon>
        <taxon>Bacillati</taxon>
        <taxon>Bacillota</taxon>
        <taxon>Bacilli</taxon>
        <taxon>Bacillales</taxon>
        <taxon>Paenibacillaceae</taxon>
        <taxon>Paenibacillus</taxon>
    </lineage>
</organism>
<feature type="transmembrane region" description="Helical" evidence="5">
    <location>
        <begin position="72"/>
        <end position="93"/>
    </location>
</feature>
<sequence>MDYYAHVKWFTDVIAEKESIAAVLSPFFMTLAVFVAVLLAVLTQLLPALSKSKLSTRIDSELDKLRKYSMFILKYGTAASLLIQAASGTLFALEFELTGGWQTFLMWTAIVLLLIPHHYATKIGALAMLVLFIDTGIEAGLFHMLDYGFYLAIIGVLLLERTKESRWGFPLLYLGTGLSLCWVAVEKWIYPTMAEDIIVNHQVPTFGFEPAVFIVMAGFIEFVVGYLLVVGILNRLLSVVLTLIFISTTMLFGMMELAGHYMIHIVLILFIIEGASFYKPPVSMHRTVVDQMVFVSLNFIFVLATFVLIYYRFA</sequence>
<comment type="caution">
    <text evidence="6">The sequence shown here is derived from an EMBL/GenBank/DDBJ whole genome shotgun (WGS) entry which is preliminary data.</text>
</comment>
<dbReference type="AlphaFoldDB" id="A0A7W5CCB7"/>
<evidence type="ECO:0000256" key="1">
    <source>
        <dbReference type="ARBA" id="ARBA00004141"/>
    </source>
</evidence>
<dbReference type="EMBL" id="JACHXW010000021">
    <property type="protein sequence ID" value="MBB3155098.1"/>
    <property type="molecule type" value="Genomic_DNA"/>
</dbReference>
<dbReference type="Proteomes" id="UP000518605">
    <property type="component" value="Unassembled WGS sequence"/>
</dbReference>
<feature type="transmembrane region" description="Helical" evidence="5">
    <location>
        <begin position="292"/>
        <end position="313"/>
    </location>
</feature>
<keyword evidence="3 5" id="KW-1133">Transmembrane helix</keyword>
<feature type="transmembrane region" description="Helical" evidence="5">
    <location>
        <begin position="210"/>
        <end position="229"/>
    </location>
</feature>
<evidence type="ECO:0000256" key="3">
    <source>
        <dbReference type="ARBA" id="ARBA00022989"/>
    </source>
</evidence>
<dbReference type="Pfam" id="PF07681">
    <property type="entry name" value="DoxX"/>
    <property type="match status" value="1"/>
</dbReference>
<dbReference type="GO" id="GO:0016020">
    <property type="term" value="C:membrane"/>
    <property type="evidence" value="ECO:0007669"/>
    <property type="project" value="UniProtKB-SubCell"/>
</dbReference>
<accession>A0A7W5CCB7</accession>
<name>A0A7W5CCB7_9BACL</name>
<evidence type="ECO:0000313" key="6">
    <source>
        <dbReference type="EMBL" id="MBB3155098.1"/>
    </source>
</evidence>
<keyword evidence="7" id="KW-1185">Reference proteome</keyword>
<proteinExistence type="predicted"/>
<evidence type="ECO:0000256" key="4">
    <source>
        <dbReference type="ARBA" id="ARBA00023136"/>
    </source>
</evidence>
<keyword evidence="4 5" id="KW-0472">Membrane</keyword>
<evidence type="ECO:0000313" key="7">
    <source>
        <dbReference type="Proteomes" id="UP000518605"/>
    </source>
</evidence>